<dbReference type="SUPFAM" id="SSF51735">
    <property type="entry name" value="NAD(P)-binding Rossmann-fold domains"/>
    <property type="match status" value="1"/>
</dbReference>
<dbReference type="InterPro" id="IPR016040">
    <property type="entry name" value="NAD(P)-bd_dom"/>
</dbReference>
<dbReference type="PANTHER" id="PTHR42748">
    <property type="entry name" value="NITROGEN METABOLITE REPRESSION PROTEIN NMRA FAMILY MEMBER"/>
    <property type="match status" value="1"/>
</dbReference>
<proteinExistence type="predicted"/>
<evidence type="ECO:0000256" key="1">
    <source>
        <dbReference type="ARBA" id="ARBA00022857"/>
    </source>
</evidence>
<dbReference type="Gene3D" id="3.40.50.720">
    <property type="entry name" value="NAD(P)-binding Rossmann-like Domain"/>
    <property type="match status" value="1"/>
</dbReference>
<organism evidence="3">
    <name type="scientific">mine drainage metagenome</name>
    <dbReference type="NCBI Taxonomy" id="410659"/>
    <lineage>
        <taxon>unclassified sequences</taxon>
        <taxon>metagenomes</taxon>
        <taxon>ecological metagenomes</taxon>
    </lineage>
</organism>
<dbReference type="InterPro" id="IPR051164">
    <property type="entry name" value="NmrA-like_oxidored"/>
</dbReference>
<evidence type="ECO:0000259" key="2">
    <source>
        <dbReference type="Pfam" id="PF13460"/>
    </source>
</evidence>
<dbReference type="EMBL" id="MLJW01001061">
    <property type="protein sequence ID" value="OIQ80430.1"/>
    <property type="molecule type" value="Genomic_DNA"/>
</dbReference>
<feature type="domain" description="NAD(P)-binding" evidence="2">
    <location>
        <begin position="8"/>
        <end position="175"/>
    </location>
</feature>
<dbReference type="AlphaFoldDB" id="A0A1J5Q9V4"/>
<name>A0A1J5Q9V4_9ZZZZ</name>
<dbReference type="Pfam" id="PF13460">
    <property type="entry name" value="NAD_binding_10"/>
    <property type="match status" value="1"/>
</dbReference>
<sequence>MGRVAVIGATGRVGRSTVDALRAAGRVVTEVARSTGVDVVTGAGLDDALAGVDVVIDVMNTPETDPVKAVEFFGTATGNLLTAERRAGVRHHILLSIAGLNDAKGTGHYDGKRRQEQLVEAGPVPWTIQRATQFFDFAGMVVDWTTRDGVATVAPLLLQPVAIADVAAALVDAAAGPPQGRAVDLAGPETLDLVDMARRNLTARRDPTRLRASWRDGPFSLAMAGEALLPGPGARLGTVTFDDWLAQQATE</sequence>
<reference evidence="3" key="1">
    <citation type="submission" date="2016-10" db="EMBL/GenBank/DDBJ databases">
        <title>Sequence of Gallionella enrichment culture.</title>
        <authorList>
            <person name="Poehlein A."/>
            <person name="Muehling M."/>
            <person name="Daniel R."/>
        </authorList>
    </citation>
    <scope>NUCLEOTIDE SEQUENCE</scope>
</reference>
<protein>
    <submittedName>
        <fullName evidence="3">NmrA-like family protein</fullName>
    </submittedName>
</protein>
<dbReference type="PANTHER" id="PTHR42748:SF3">
    <property type="entry name" value="BLL4366 PROTEIN"/>
    <property type="match status" value="1"/>
</dbReference>
<gene>
    <name evidence="3" type="ORF">GALL_378120</name>
</gene>
<evidence type="ECO:0000313" key="3">
    <source>
        <dbReference type="EMBL" id="OIQ80430.1"/>
    </source>
</evidence>
<accession>A0A1J5Q9V4</accession>
<keyword evidence="1" id="KW-0521">NADP</keyword>
<dbReference type="InterPro" id="IPR036291">
    <property type="entry name" value="NAD(P)-bd_dom_sf"/>
</dbReference>
<comment type="caution">
    <text evidence="3">The sequence shown here is derived from an EMBL/GenBank/DDBJ whole genome shotgun (WGS) entry which is preliminary data.</text>
</comment>